<reference evidence="3" key="1">
    <citation type="submission" date="2021-01" db="EMBL/GenBank/DDBJ databases">
        <authorList>
            <person name="Corre E."/>
            <person name="Pelletier E."/>
            <person name="Niang G."/>
            <person name="Scheremetjew M."/>
            <person name="Finn R."/>
            <person name="Kale V."/>
            <person name="Holt S."/>
            <person name="Cochrane G."/>
            <person name="Meng A."/>
            <person name="Brown T."/>
            <person name="Cohen L."/>
        </authorList>
    </citation>
    <scope>NUCLEOTIDE SEQUENCE</scope>
    <source>
        <strain evidence="3">CCMP3278</strain>
    </source>
</reference>
<dbReference type="Gene3D" id="2.20.70.10">
    <property type="match status" value="1"/>
</dbReference>
<dbReference type="InterPro" id="IPR036533">
    <property type="entry name" value="BAG_dom_sf"/>
</dbReference>
<accession>A0A7S0ZFD6</accession>
<dbReference type="Pfam" id="PF00397">
    <property type="entry name" value="WW"/>
    <property type="match status" value="1"/>
</dbReference>
<dbReference type="Gene3D" id="1.20.58.120">
    <property type="entry name" value="BAG domain"/>
    <property type="match status" value="1"/>
</dbReference>
<evidence type="ECO:0000256" key="1">
    <source>
        <dbReference type="SAM" id="MobiDB-lite"/>
    </source>
</evidence>
<dbReference type="EMBL" id="HBFP01006253">
    <property type="protein sequence ID" value="CAD8820071.1"/>
    <property type="molecule type" value="Transcribed_RNA"/>
</dbReference>
<feature type="region of interest" description="Disordered" evidence="1">
    <location>
        <begin position="112"/>
        <end position="139"/>
    </location>
</feature>
<proteinExistence type="predicted"/>
<sequence>MNSKLPAGWTEHHDSANRTYFYNKMTGETRWLWTRHLDPSSNREYMYNTLSGDKMYIDDKTKAAVSAGASAFGIANHNNHANTNNVQNDNQPYNTMYTNNTSINRNANATATPYSVSKSPGQAYASRGSTSGSAYNSNQQNTNQMQFNQYLSNNNAHAIPSQQFSNLSMNHNLPQNNHMPNNAALIQPQSQFMHQNMQNPAFPQQNAAAPQLNGGFPTTTPGQSQVGVHQSVTPSNIVSQQKAAAPTINAAAVVQQKSAVPAKESKHTASVQDSVVEQKTAHVKRKEANAAKDSALLIPPNGQRLFMNEVECVATNGRPYAFNKETGKSRWLPREKPVQTLSRIQATVILQSAYRRKKVMENNLLENLRKLDTAIKKIDGLIMPGCRFDLKEMESYASKISADSVVDSDIQKEMRTVSKDSINLGELVTQTMILIDGLSFTGSERFRLHRKKCLAHMESIGSRADTVRKQIEQVSSPTN</sequence>
<protein>
    <recommendedName>
        <fullName evidence="2">WW domain-containing protein</fullName>
    </recommendedName>
</protein>
<dbReference type="SMART" id="SM00456">
    <property type="entry name" value="WW"/>
    <property type="match status" value="2"/>
</dbReference>
<dbReference type="SUPFAM" id="SSF51045">
    <property type="entry name" value="WW domain"/>
    <property type="match status" value="1"/>
</dbReference>
<dbReference type="PROSITE" id="PS50020">
    <property type="entry name" value="WW_DOMAIN_2"/>
    <property type="match status" value="1"/>
</dbReference>
<dbReference type="AlphaFoldDB" id="A0A7S0ZFD6"/>
<gene>
    <name evidence="3" type="ORF">TOLI1172_LOCUS4460</name>
</gene>
<dbReference type="GO" id="GO:0051087">
    <property type="term" value="F:protein-folding chaperone binding"/>
    <property type="evidence" value="ECO:0007669"/>
    <property type="project" value="InterPro"/>
</dbReference>
<evidence type="ECO:0000313" key="3">
    <source>
        <dbReference type="EMBL" id="CAD8820071.1"/>
    </source>
</evidence>
<dbReference type="InterPro" id="IPR036020">
    <property type="entry name" value="WW_dom_sf"/>
</dbReference>
<dbReference type="InterPro" id="IPR001202">
    <property type="entry name" value="WW_dom"/>
</dbReference>
<evidence type="ECO:0000259" key="2">
    <source>
        <dbReference type="PROSITE" id="PS50020"/>
    </source>
</evidence>
<feature type="domain" description="WW" evidence="2">
    <location>
        <begin position="3"/>
        <end position="36"/>
    </location>
</feature>
<dbReference type="CDD" id="cd00201">
    <property type="entry name" value="WW"/>
    <property type="match status" value="1"/>
</dbReference>
<name>A0A7S0ZFD6_9RHOD</name>
<organism evidence="3">
    <name type="scientific">Timspurckia oligopyrenoides</name>
    <dbReference type="NCBI Taxonomy" id="708627"/>
    <lineage>
        <taxon>Eukaryota</taxon>
        <taxon>Rhodophyta</taxon>
        <taxon>Bangiophyceae</taxon>
        <taxon>Porphyridiales</taxon>
        <taxon>Porphyridiaceae</taxon>
        <taxon>Timspurckia</taxon>
    </lineage>
</organism>